<keyword evidence="3" id="KW-1185">Reference proteome</keyword>
<dbReference type="EMBL" id="BMSX01000036">
    <property type="protein sequence ID" value="GGR58611.1"/>
    <property type="molecule type" value="Genomic_DNA"/>
</dbReference>
<dbReference type="InterPro" id="IPR001466">
    <property type="entry name" value="Beta-lactam-related"/>
</dbReference>
<name>A0A918FN00_9ACTN</name>
<gene>
    <name evidence="2" type="primary">lpqK</name>
    <name evidence="2" type="ORF">GCM10010251_89250</name>
</gene>
<evidence type="ECO:0000259" key="1">
    <source>
        <dbReference type="Pfam" id="PF00144"/>
    </source>
</evidence>
<dbReference type="InterPro" id="IPR050491">
    <property type="entry name" value="AmpC-like"/>
</dbReference>
<reference evidence="2" key="1">
    <citation type="journal article" date="2014" name="Int. J. Syst. Evol. Microbiol.">
        <title>Complete genome sequence of Corynebacterium casei LMG S-19264T (=DSM 44701T), isolated from a smear-ripened cheese.</title>
        <authorList>
            <consortium name="US DOE Joint Genome Institute (JGI-PGF)"/>
            <person name="Walter F."/>
            <person name="Albersmeier A."/>
            <person name="Kalinowski J."/>
            <person name="Ruckert C."/>
        </authorList>
    </citation>
    <scope>NUCLEOTIDE SEQUENCE</scope>
    <source>
        <strain evidence="2">JCM 4346</strain>
    </source>
</reference>
<protein>
    <recommendedName>
        <fullName evidence="1">Beta-lactamase-related domain-containing protein</fullName>
    </recommendedName>
</protein>
<evidence type="ECO:0000313" key="3">
    <source>
        <dbReference type="Proteomes" id="UP000658320"/>
    </source>
</evidence>
<dbReference type="InterPro" id="IPR012338">
    <property type="entry name" value="Beta-lactam/transpept-like"/>
</dbReference>
<dbReference type="Proteomes" id="UP000658320">
    <property type="component" value="Unassembled WGS sequence"/>
</dbReference>
<dbReference type="Pfam" id="PF00144">
    <property type="entry name" value="Beta-lactamase"/>
    <property type="match status" value="1"/>
</dbReference>
<sequence length="403" mass="43257">MRRPEATRHTAGTVLICLPLALGLLGASLTGCVATVATKAEGTPKACTTDQVSKGGTCIPADSEAFIKKQVADSLKKYKLTAAMAGVWIDGEKVTSVAAGETMTGIPATTDMHLRIGAVAIPYLTTELLKLVDEGEVRLDDKISRWLPDLPHAKDITLKMVASSTSGYADYVQNPEFIAALYKNPFRHWTPQELLGFSFSKPLQKPPGSGFAYSHANWVILGDIISKVRKRPLAEVMREGILKPLGLTGTDNPSTAEIPAPVLHSFDNERDVFEDATYWDPSWTLAPGAVMTGTLEDMGKSVAAWGEGRLLTPESRKVQITPVAKVTPRTSYALGLAVQNTWLLQNPSFAGYQGSVSYLPSRKIAIATAATQGRGSDTAQNFSTALLVSIANHLAPEKPLILE</sequence>
<dbReference type="Gene3D" id="3.40.710.10">
    <property type="entry name" value="DD-peptidase/beta-lactamase superfamily"/>
    <property type="match status" value="1"/>
</dbReference>
<evidence type="ECO:0000313" key="2">
    <source>
        <dbReference type="EMBL" id="GGR58611.1"/>
    </source>
</evidence>
<dbReference type="SUPFAM" id="SSF56601">
    <property type="entry name" value="beta-lactamase/transpeptidase-like"/>
    <property type="match status" value="1"/>
</dbReference>
<proteinExistence type="predicted"/>
<dbReference type="RefSeq" id="WP_189943760.1">
    <property type="nucleotide sequence ID" value="NZ_BMSX01000036.1"/>
</dbReference>
<organism evidence="2 3">
    <name type="scientific">Streptomyces aurantiogriseus</name>
    <dbReference type="NCBI Taxonomy" id="66870"/>
    <lineage>
        <taxon>Bacteria</taxon>
        <taxon>Bacillati</taxon>
        <taxon>Actinomycetota</taxon>
        <taxon>Actinomycetes</taxon>
        <taxon>Kitasatosporales</taxon>
        <taxon>Streptomycetaceae</taxon>
        <taxon>Streptomyces</taxon>
    </lineage>
</organism>
<comment type="caution">
    <text evidence="2">The sequence shown here is derived from an EMBL/GenBank/DDBJ whole genome shotgun (WGS) entry which is preliminary data.</text>
</comment>
<feature type="domain" description="Beta-lactamase-related" evidence="1">
    <location>
        <begin position="70"/>
        <end position="377"/>
    </location>
</feature>
<dbReference type="PANTHER" id="PTHR46825:SF7">
    <property type="entry name" value="D-ALANYL-D-ALANINE CARBOXYPEPTIDASE"/>
    <property type="match status" value="1"/>
</dbReference>
<dbReference type="PROSITE" id="PS51257">
    <property type="entry name" value="PROKAR_LIPOPROTEIN"/>
    <property type="match status" value="1"/>
</dbReference>
<accession>A0A918FN00</accession>
<dbReference type="AlphaFoldDB" id="A0A918FN00"/>
<reference evidence="2" key="2">
    <citation type="submission" date="2020-09" db="EMBL/GenBank/DDBJ databases">
        <authorList>
            <person name="Sun Q."/>
            <person name="Ohkuma M."/>
        </authorList>
    </citation>
    <scope>NUCLEOTIDE SEQUENCE</scope>
    <source>
        <strain evidence="2">JCM 4346</strain>
    </source>
</reference>
<dbReference type="PANTHER" id="PTHR46825">
    <property type="entry name" value="D-ALANYL-D-ALANINE-CARBOXYPEPTIDASE/ENDOPEPTIDASE AMPH"/>
    <property type="match status" value="1"/>
</dbReference>